<reference evidence="1" key="2">
    <citation type="submission" date="2021-04" db="EMBL/GenBank/DDBJ databases">
        <authorList>
            <person name="Gilroy R."/>
        </authorList>
    </citation>
    <scope>NUCLEOTIDE SEQUENCE</scope>
    <source>
        <strain evidence="1">421</strain>
    </source>
</reference>
<organism evidence="1 2">
    <name type="scientific">Candidatus Eubacterium faecipullorum</name>
    <dbReference type="NCBI Taxonomy" id="2838571"/>
    <lineage>
        <taxon>Bacteria</taxon>
        <taxon>Bacillati</taxon>
        <taxon>Bacillota</taxon>
        <taxon>Clostridia</taxon>
        <taxon>Eubacteriales</taxon>
        <taxon>Eubacteriaceae</taxon>
        <taxon>Eubacterium</taxon>
    </lineage>
</organism>
<name>A0A9D1UFE5_9FIRM</name>
<gene>
    <name evidence="1" type="ORF">IAA48_02460</name>
</gene>
<evidence type="ECO:0000313" key="1">
    <source>
        <dbReference type="EMBL" id="HIW85333.1"/>
    </source>
</evidence>
<dbReference type="EMBL" id="DXGE01000011">
    <property type="protein sequence ID" value="HIW85333.1"/>
    <property type="molecule type" value="Genomic_DNA"/>
</dbReference>
<accession>A0A9D1UFE5</accession>
<reference evidence="1" key="1">
    <citation type="journal article" date="2021" name="PeerJ">
        <title>Extensive microbial diversity within the chicken gut microbiome revealed by metagenomics and culture.</title>
        <authorList>
            <person name="Gilroy R."/>
            <person name="Ravi A."/>
            <person name="Getino M."/>
            <person name="Pursley I."/>
            <person name="Horton D.L."/>
            <person name="Alikhan N.F."/>
            <person name="Baker D."/>
            <person name="Gharbi K."/>
            <person name="Hall N."/>
            <person name="Watson M."/>
            <person name="Adriaenssens E.M."/>
            <person name="Foster-Nyarko E."/>
            <person name="Jarju S."/>
            <person name="Secka A."/>
            <person name="Antonio M."/>
            <person name="Oren A."/>
            <person name="Chaudhuri R.R."/>
            <person name="La Ragione R."/>
            <person name="Hildebrand F."/>
            <person name="Pallen M.J."/>
        </authorList>
    </citation>
    <scope>NUCLEOTIDE SEQUENCE</scope>
    <source>
        <strain evidence="1">421</strain>
    </source>
</reference>
<protein>
    <submittedName>
        <fullName evidence="1">Uncharacterized protein</fullName>
    </submittedName>
</protein>
<comment type="caution">
    <text evidence="1">The sequence shown here is derived from an EMBL/GenBank/DDBJ whole genome shotgun (WGS) entry which is preliminary data.</text>
</comment>
<evidence type="ECO:0000313" key="2">
    <source>
        <dbReference type="Proteomes" id="UP000824205"/>
    </source>
</evidence>
<sequence length="67" mass="7573">MREGFYYIRNKKSRRERYVIRDDVAERMGFGVCCGCALHTVGSATEMLRISVPALPLFAKNSPPGCF</sequence>
<dbReference type="AlphaFoldDB" id="A0A9D1UFE5"/>
<dbReference type="Proteomes" id="UP000824205">
    <property type="component" value="Unassembled WGS sequence"/>
</dbReference>
<proteinExistence type="predicted"/>